<keyword evidence="6" id="KW-1185">Reference proteome</keyword>
<dbReference type="Proteomes" id="UP000069620">
    <property type="component" value="Unassembled WGS sequence"/>
</dbReference>
<feature type="domain" description="Zinc-ribbon" evidence="4">
    <location>
        <begin position="397"/>
        <end position="418"/>
    </location>
</feature>
<dbReference type="InterPro" id="IPR043504">
    <property type="entry name" value="Peptidase_S1_PA_chymotrypsin"/>
</dbReference>
<dbReference type="RefSeq" id="WP_165606250.1">
    <property type="nucleotide sequence ID" value="NZ_BCSX01000011.1"/>
</dbReference>
<keyword evidence="2" id="KW-0812">Transmembrane</keyword>
<dbReference type="CDD" id="cd12087">
    <property type="entry name" value="TM_EGFR-like"/>
    <property type="match status" value="1"/>
</dbReference>
<feature type="region of interest" description="Disordered" evidence="1">
    <location>
        <begin position="352"/>
        <end position="388"/>
    </location>
</feature>
<dbReference type="PANTHER" id="PTHR43019:SF23">
    <property type="entry name" value="PROTEASE DO-LIKE 5, CHLOROPLASTIC"/>
    <property type="match status" value="1"/>
</dbReference>
<feature type="chain" id="PRO_5007089616" evidence="3">
    <location>
        <begin position="25"/>
        <end position="420"/>
    </location>
</feature>
<evidence type="ECO:0000256" key="2">
    <source>
        <dbReference type="SAM" id="Phobius"/>
    </source>
</evidence>
<proteinExistence type="predicted"/>
<dbReference type="InterPro" id="IPR026870">
    <property type="entry name" value="Zinc_ribbon_dom"/>
</dbReference>
<dbReference type="InterPro" id="IPR018114">
    <property type="entry name" value="TRYPSIN_HIS"/>
</dbReference>
<keyword evidence="3" id="KW-0732">Signal</keyword>
<accession>A0A100VVW3</accession>
<name>A0A100VVW3_9MYCO</name>
<protein>
    <submittedName>
        <fullName evidence="5">Tumor necrosis factor receptor stn_TNFRSF12A_TNF R domain protein</fullName>
    </submittedName>
</protein>
<evidence type="ECO:0000313" key="6">
    <source>
        <dbReference type="Proteomes" id="UP000069620"/>
    </source>
</evidence>
<feature type="transmembrane region" description="Helical" evidence="2">
    <location>
        <begin position="318"/>
        <end position="341"/>
    </location>
</feature>
<dbReference type="AlphaFoldDB" id="A0A100VVW3"/>
<dbReference type="EMBL" id="BCSX01000011">
    <property type="protein sequence ID" value="GAS86826.1"/>
    <property type="molecule type" value="Genomic_DNA"/>
</dbReference>
<dbReference type="SUPFAM" id="SSF50494">
    <property type="entry name" value="Trypsin-like serine proteases"/>
    <property type="match status" value="1"/>
</dbReference>
<evidence type="ECO:0000259" key="4">
    <source>
        <dbReference type="Pfam" id="PF13240"/>
    </source>
</evidence>
<dbReference type="GO" id="GO:0006508">
    <property type="term" value="P:proteolysis"/>
    <property type="evidence" value="ECO:0007669"/>
    <property type="project" value="InterPro"/>
</dbReference>
<gene>
    <name evidence="5" type="ORF">RMCB_0922</name>
</gene>
<reference evidence="6" key="1">
    <citation type="journal article" date="2016" name="Genome Announc.">
        <title>Draft Genome Sequences of Five Rapidly Growing Mycobacterium Species, M. thermoresistibile, M. fortuitum subsp. acetamidolyticum, M. canariasense, M. brisbanense, and M. novocastrense.</title>
        <authorList>
            <person name="Katahira K."/>
            <person name="Ogura Y."/>
            <person name="Gotoh Y."/>
            <person name="Hayashi T."/>
        </authorList>
    </citation>
    <scope>NUCLEOTIDE SEQUENCE [LARGE SCALE GENOMIC DNA]</scope>
    <source>
        <strain evidence="6">JCM15654</strain>
    </source>
</reference>
<evidence type="ECO:0000313" key="5">
    <source>
        <dbReference type="EMBL" id="GAS86826.1"/>
    </source>
</evidence>
<dbReference type="Gene3D" id="2.40.10.10">
    <property type="entry name" value="Trypsin-like serine proteases"/>
    <property type="match status" value="2"/>
</dbReference>
<reference evidence="6" key="2">
    <citation type="submission" date="2016-02" db="EMBL/GenBank/DDBJ databases">
        <title>Draft genome sequence of five rapidly growing Mycobacterium species.</title>
        <authorList>
            <person name="Katahira K."/>
            <person name="Gotou Y."/>
            <person name="Iida K."/>
            <person name="Ogura Y."/>
            <person name="Hayashi T."/>
        </authorList>
    </citation>
    <scope>NUCLEOTIDE SEQUENCE [LARGE SCALE GENOMIC DNA]</scope>
    <source>
        <strain evidence="6">JCM15654</strain>
    </source>
</reference>
<dbReference type="Pfam" id="PF13365">
    <property type="entry name" value="Trypsin_2"/>
    <property type="match status" value="1"/>
</dbReference>
<feature type="signal peptide" evidence="3">
    <location>
        <begin position="1"/>
        <end position="24"/>
    </location>
</feature>
<keyword evidence="2" id="KW-0472">Membrane</keyword>
<dbReference type="STRING" id="146020.RMCB_0922"/>
<organism evidence="5 6">
    <name type="scientific">Mycolicibacterium brisbanense</name>
    <dbReference type="NCBI Taxonomy" id="146020"/>
    <lineage>
        <taxon>Bacteria</taxon>
        <taxon>Bacillati</taxon>
        <taxon>Actinomycetota</taxon>
        <taxon>Actinomycetes</taxon>
        <taxon>Mycobacteriales</taxon>
        <taxon>Mycobacteriaceae</taxon>
        <taxon>Mycolicibacterium</taxon>
    </lineage>
</organism>
<dbReference type="PROSITE" id="PS00134">
    <property type="entry name" value="TRYPSIN_HIS"/>
    <property type="match status" value="1"/>
</dbReference>
<evidence type="ECO:0000256" key="3">
    <source>
        <dbReference type="SAM" id="SignalP"/>
    </source>
</evidence>
<keyword evidence="5" id="KW-0675">Receptor</keyword>
<dbReference type="GO" id="GO:0004252">
    <property type="term" value="F:serine-type endopeptidase activity"/>
    <property type="evidence" value="ECO:0007669"/>
    <property type="project" value="InterPro"/>
</dbReference>
<dbReference type="InterPro" id="IPR009003">
    <property type="entry name" value="Peptidase_S1_PA"/>
</dbReference>
<sequence>MATYVGWLASAAAAVMFTAPIAHADDSALDAKVKDSLIYIQIEWDGWVNVPAKYMDNNQSTWSQEMKTFFTCSGAVVDPAGFIVTAGHCVDPANPSIKAGVYRTLFTSGMFGQPSDADVSKMVDTAVNEEWPIEGKNMGTPIQRNVQVIQPEGVNDRQITQWTTVQVTDFQPMNNGDNALLKVSGLKPLKALPVASVSPPVGASVTAIGFPGSVSDTIADPNRLPQPSFKTGTVSGTQVDAQGVQVTEISAPMSAGMSGGPTIDERGQIVGLNDESPGEGETQPFNFITDAAQLHAFLAKNNVQVVSLSAPAHGRSGVLWYIVGGAVLVLAAAGTLIFMILRRRRHQSVVVGRQTDVSSRMAQPQGAGIGGSPGMAQPGSDGSAPLGATPIEGGHNFCPSCGAPHRPEDHFCPECGKPTT</sequence>
<keyword evidence="2" id="KW-1133">Transmembrane helix</keyword>
<dbReference type="PANTHER" id="PTHR43019">
    <property type="entry name" value="SERINE ENDOPROTEASE DEGS"/>
    <property type="match status" value="1"/>
</dbReference>
<comment type="caution">
    <text evidence="5">The sequence shown here is derived from an EMBL/GenBank/DDBJ whole genome shotgun (WGS) entry which is preliminary data.</text>
</comment>
<evidence type="ECO:0000256" key="1">
    <source>
        <dbReference type="SAM" id="MobiDB-lite"/>
    </source>
</evidence>
<dbReference type="Pfam" id="PF13240">
    <property type="entry name" value="Zn_Ribbon_1"/>
    <property type="match status" value="1"/>
</dbReference>